<reference evidence="2 3" key="1">
    <citation type="journal article" date="2021" name="Elife">
        <title>Chloroplast acquisition without the gene transfer in kleptoplastic sea slugs, Plakobranchus ocellatus.</title>
        <authorList>
            <person name="Maeda T."/>
            <person name="Takahashi S."/>
            <person name="Yoshida T."/>
            <person name="Shimamura S."/>
            <person name="Takaki Y."/>
            <person name="Nagai Y."/>
            <person name="Toyoda A."/>
            <person name="Suzuki Y."/>
            <person name="Arimoto A."/>
            <person name="Ishii H."/>
            <person name="Satoh N."/>
            <person name="Nishiyama T."/>
            <person name="Hasebe M."/>
            <person name="Maruyama T."/>
            <person name="Minagawa J."/>
            <person name="Obokata J."/>
            <person name="Shigenobu S."/>
        </authorList>
    </citation>
    <scope>NUCLEOTIDE SEQUENCE [LARGE SCALE GENOMIC DNA]</scope>
</reference>
<protein>
    <submittedName>
        <fullName evidence="2">Uncharacterized protein</fullName>
    </submittedName>
</protein>
<feature type="chain" id="PRO_5043573588" evidence="1">
    <location>
        <begin position="28"/>
        <end position="121"/>
    </location>
</feature>
<gene>
    <name evidence="2" type="ORF">PoB_004155300</name>
</gene>
<evidence type="ECO:0000313" key="3">
    <source>
        <dbReference type="Proteomes" id="UP000735302"/>
    </source>
</evidence>
<evidence type="ECO:0000313" key="2">
    <source>
        <dbReference type="EMBL" id="GFO15048.1"/>
    </source>
</evidence>
<dbReference type="Proteomes" id="UP000735302">
    <property type="component" value="Unassembled WGS sequence"/>
</dbReference>
<feature type="signal peptide" evidence="1">
    <location>
        <begin position="1"/>
        <end position="27"/>
    </location>
</feature>
<accession>A0AAV4B7C2</accession>
<evidence type="ECO:0000256" key="1">
    <source>
        <dbReference type="SAM" id="SignalP"/>
    </source>
</evidence>
<dbReference type="AlphaFoldDB" id="A0AAV4B7C2"/>
<comment type="caution">
    <text evidence="2">The sequence shown here is derived from an EMBL/GenBank/DDBJ whole genome shotgun (WGS) entry which is preliminary data.</text>
</comment>
<proteinExistence type="predicted"/>
<keyword evidence="1" id="KW-0732">Signal</keyword>
<keyword evidence="3" id="KW-1185">Reference proteome</keyword>
<organism evidence="2 3">
    <name type="scientific">Plakobranchus ocellatus</name>
    <dbReference type="NCBI Taxonomy" id="259542"/>
    <lineage>
        <taxon>Eukaryota</taxon>
        <taxon>Metazoa</taxon>
        <taxon>Spiralia</taxon>
        <taxon>Lophotrochozoa</taxon>
        <taxon>Mollusca</taxon>
        <taxon>Gastropoda</taxon>
        <taxon>Heterobranchia</taxon>
        <taxon>Euthyneura</taxon>
        <taxon>Panpulmonata</taxon>
        <taxon>Sacoglossa</taxon>
        <taxon>Placobranchoidea</taxon>
        <taxon>Plakobranchidae</taxon>
        <taxon>Plakobranchus</taxon>
    </lineage>
</organism>
<sequence>MSRSIVIAPSLLAWLLVFNLTMRPPLPNLVTSRISSSRVDFRWILKDDLLATFADAFELINTNFLNGDHLEKVKTLIRVGMSSPFLLATETAPQTAYVQGFLESSDGEGPGGIFLDVMEQF</sequence>
<name>A0AAV4B7C2_9GAST</name>
<dbReference type="EMBL" id="BLXT01004603">
    <property type="protein sequence ID" value="GFO15048.1"/>
    <property type="molecule type" value="Genomic_DNA"/>
</dbReference>